<comment type="caution">
    <text evidence="2">The sequence shown here is derived from an EMBL/GenBank/DDBJ whole genome shotgun (WGS) entry which is preliminary data.</text>
</comment>
<reference evidence="2" key="1">
    <citation type="submission" date="2020-03" db="EMBL/GenBank/DDBJ databases">
        <title>Draft Genome Sequence of Cylindrodendrum hubeiense.</title>
        <authorList>
            <person name="Buettner E."/>
            <person name="Kellner H."/>
        </authorList>
    </citation>
    <scope>NUCLEOTIDE SEQUENCE</scope>
    <source>
        <strain evidence="2">IHI 201604</strain>
    </source>
</reference>
<proteinExistence type="predicted"/>
<name>A0A9P5GZJ7_9HYPO</name>
<sequence length="127" mass="13891">MKNLSPSLKEVAWMPSVGLMVKKTWLMGPRTSSTLPTAVLFSRKIWALKWGTLGLMDSQTISPSQAWMNLPISAAPCVSTRFFARKEASLLEGESTRRARGDGKGRGHTKNLGRRANVSLLETSSTA</sequence>
<organism evidence="2 3">
    <name type="scientific">Cylindrodendrum hubeiense</name>
    <dbReference type="NCBI Taxonomy" id="595255"/>
    <lineage>
        <taxon>Eukaryota</taxon>
        <taxon>Fungi</taxon>
        <taxon>Dikarya</taxon>
        <taxon>Ascomycota</taxon>
        <taxon>Pezizomycotina</taxon>
        <taxon>Sordariomycetes</taxon>
        <taxon>Hypocreomycetidae</taxon>
        <taxon>Hypocreales</taxon>
        <taxon>Nectriaceae</taxon>
        <taxon>Cylindrodendrum</taxon>
    </lineage>
</organism>
<gene>
    <name evidence="2" type="ORF">G7Z17_g13648</name>
</gene>
<accession>A0A9P5GZJ7</accession>
<feature type="region of interest" description="Disordered" evidence="1">
    <location>
        <begin position="94"/>
        <end position="127"/>
    </location>
</feature>
<keyword evidence="3" id="KW-1185">Reference proteome</keyword>
<evidence type="ECO:0000256" key="1">
    <source>
        <dbReference type="SAM" id="MobiDB-lite"/>
    </source>
</evidence>
<evidence type="ECO:0000313" key="3">
    <source>
        <dbReference type="Proteomes" id="UP000722485"/>
    </source>
</evidence>
<protein>
    <submittedName>
        <fullName evidence="2">Uncharacterized protein</fullName>
    </submittedName>
</protein>
<dbReference type="EMBL" id="JAANBB010000905">
    <property type="protein sequence ID" value="KAF7532342.1"/>
    <property type="molecule type" value="Genomic_DNA"/>
</dbReference>
<dbReference type="AlphaFoldDB" id="A0A9P5GZJ7"/>
<dbReference type="Proteomes" id="UP000722485">
    <property type="component" value="Unassembled WGS sequence"/>
</dbReference>
<feature type="compositionally biased region" description="Basic and acidic residues" evidence="1">
    <location>
        <begin position="94"/>
        <end position="105"/>
    </location>
</feature>
<evidence type="ECO:0000313" key="2">
    <source>
        <dbReference type="EMBL" id="KAF7532342.1"/>
    </source>
</evidence>